<name>I7GPB2_MACFA</name>
<sequence>MLTAYLKKRMNAVHQSVCMFVATYVPQYFGCFSLQ</sequence>
<evidence type="ECO:0000313" key="1">
    <source>
        <dbReference type="EMBL" id="BAE91125.1"/>
    </source>
</evidence>
<reference evidence="1" key="1">
    <citation type="journal article" date="2007" name="PLoS Biol.">
        <title>Rate of evolution in brain-expressed genes in humans and other primates.</title>
        <authorList>
            <person name="Wang H.-Y."/>
            <person name="Chien H.-C."/>
            <person name="Osada N."/>
            <person name="Hashimoto K."/>
            <person name="Sugano S."/>
            <person name="Gojobori T."/>
            <person name="Chou C.-K."/>
            <person name="Tsai S.-F."/>
            <person name="Wu C.-I."/>
            <person name="Shen C.-K.J."/>
        </authorList>
    </citation>
    <scope>NUCLEOTIDE SEQUENCE</scope>
</reference>
<proteinExistence type="evidence at transcript level"/>
<dbReference type="AlphaFoldDB" id="I7GPB2"/>
<protein>
    <submittedName>
        <fullName evidence="1">Macaca fascicularis brain cDNA clone: QmoA-12048, similar to human tripartite motif-containing 2 (TRIM2), mRNA, RefSeq: NM_015271.2</fullName>
    </submittedName>
</protein>
<dbReference type="EMBL" id="AB174063">
    <property type="protein sequence ID" value="BAE91125.1"/>
    <property type="molecule type" value="mRNA"/>
</dbReference>
<accession>I7GPB2</accession>
<organism evidence="1">
    <name type="scientific">Macaca fascicularis</name>
    <name type="common">Crab-eating macaque</name>
    <name type="synonym">Cynomolgus monkey</name>
    <dbReference type="NCBI Taxonomy" id="9541"/>
    <lineage>
        <taxon>Eukaryota</taxon>
        <taxon>Metazoa</taxon>
        <taxon>Chordata</taxon>
        <taxon>Craniata</taxon>
        <taxon>Vertebrata</taxon>
        <taxon>Euteleostomi</taxon>
        <taxon>Mammalia</taxon>
        <taxon>Eutheria</taxon>
        <taxon>Euarchontoglires</taxon>
        <taxon>Primates</taxon>
        <taxon>Haplorrhini</taxon>
        <taxon>Catarrhini</taxon>
        <taxon>Cercopithecidae</taxon>
        <taxon>Cercopithecinae</taxon>
        <taxon>Macaca</taxon>
    </lineage>
</organism>